<dbReference type="InterPro" id="IPR036650">
    <property type="entry name" value="CAT_RNA-bd_dom_sf"/>
</dbReference>
<dbReference type="Pfam" id="PF00874">
    <property type="entry name" value="PRD"/>
    <property type="match status" value="2"/>
</dbReference>
<dbReference type="GO" id="GO:0003723">
    <property type="term" value="F:RNA binding"/>
    <property type="evidence" value="ECO:0007669"/>
    <property type="project" value="InterPro"/>
</dbReference>
<organism evidence="3 4">
    <name type="scientific">Clostridium manihotivorum</name>
    <dbReference type="NCBI Taxonomy" id="2320868"/>
    <lineage>
        <taxon>Bacteria</taxon>
        <taxon>Bacillati</taxon>
        <taxon>Bacillota</taxon>
        <taxon>Clostridia</taxon>
        <taxon>Eubacteriales</taxon>
        <taxon>Clostridiaceae</taxon>
        <taxon>Clostridium</taxon>
    </lineage>
</organism>
<dbReference type="PANTHER" id="PTHR30185">
    <property type="entry name" value="CRYPTIC BETA-GLUCOSIDE BGL OPERON ANTITERMINATOR"/>
    <property type="match status" value="1"/>
</dbReference>
<dbReference type="Gene3D" id="2.30.24.10">
    <property type="entry name" value="CAT RNA-binding domain"/>
    <property type="match status" value="1"/>
</dbReference>
<dbReference type="InterPro" id="IPR036634">
    <property type="entry name" value="PRD_sf"/>
</dbReference>
<dbReference type="SUPFAM" id="SSF63520">
    <property type="entry name" value="PTS-regulatory domain, PRD"/>
    <property type="match status" value="2"/>
</dbReference>
<protein>
    <submittedName>
        <fullName evidence="3">Transcription antiterminator LicT</fullName>
    </submittedName>
</protein>
<proteinExistence type="predicted"/>
<dbReference type="NCBIfam" id="NF046042">
    <property type="entry name" value="LicT"/>
    <property type="match status" value="1"/>
</dbReference>
<keyword evidence="4" id="KW-1185">Reference proteome</keyword>
<dbReference type="Gene3D" id="1.10.1790.10">
    <property type="entry name" value="PRD domain"/>
    <property type="match status" value="2"/>
</dbReference>
<accession>A0A3R5WZX8</accession>
<dbReference type="InterPro" id="IPR004341">
    <property type="entry name" value="CAT_RNA-bd_dom"/>
</dbReference>
<dbReference type="InterPro" id="IPR050661">
    <property type="entry name" value="BglG_antiterminators"/>
</dbReference>
<dbReference type="InterPro" id="IPR011608">
    <property type="entry name" value="PRD"/>
</dbReference>
<dbReference type="Proteomes" id="UP000286268">
    <property type="component" value="Chromosome"/>
</dbReference>
<dbReference type="AlphaFoldDB" id="A0A3R5WZX8"/>
<name>A0A3R5WZX8_9CLOT</name>
<dbReference type="EMBL" id="CP025746">
    <property type="protein sequence ID" value="QAA30812.1"/>
    <property type="molecule type" value="Genomic_DNA"/>
</dbReference>
<evidence type="ECO:0000259" key="2">
    <source>
        <dbReference type="PROSITE" id="PS51372"/>
    </source>
</evidence>
<evidence type="ECO:0000256" key="1">
    <source>
        <dbReference type="ARBA" id="ARBA00022737"/>
    </source>
</evidence>
<dbReference type="OrthoDB" id="9813552at2"/>
<keyword evidence="1" id="KW-0677">Repeat</keyword>
<reference evidence="3 4" key="1">
    <citation type="submission" date="2018-01" db="EMBL/GenBank/DDBJ databases">
        <title>Genome Sequencing and Assembly of Anaerobacter polyendosporus strain CT4.</title>
        <authorList>
            <person name="Tachaapaikoon C."/>
            <person name="Sutheeworapong S."/>
            <person name="Jenjaroenpun P."/>
            <person name="Wongsurawat T."/>
            <person name="Nookeaw I."/>
            <person name="Cheawchanlertfa P."/>
            <person name="Kosugi A."/>
            <person name="Cheevadhanarak S."/>
            <person name="Ratanakhanokchai K."/>
        </authorList>
    </citation>
    <scope>NUCLEOTIDE SEQUENCE [LARGE SCALE GENOMIC DNA]</scope>
    <source>
        <strain evidence="3 4">CT4</strain>
    </source>
</reference>
<sequence length="283" mass="32981">MIIEKILNNNVVITVDPKTRGEKILMGNGLAFKKKIGQEVEESKIEKIFIMDNPNDSDKFKKLIEEIPIEIIHITGDIVKKAEEKLKRKLDNHIYVALADHIAFAIKRLANDIVVQNSLLVEIRRVHKEEYEIGQWAVQYINQRLNTALPIDESGFITLHIVNASYTDNIGESYILTNIVRDVLNIIRYYFSVEFIEDDLNYDRLLTHLKFFAKRIVTSEKNGKTDSEFLDLVKQKHKEAYLCSVKIKSFVESKYNYEVMEDELVYLSLHIHRVISVIRSKIE</sequence>
<evidence type="ECO:0000313" key="4">
    <source>
        <dbReference type="Proteomes" id="UP000286268"/>
    </source>
</evidence>
<gene>
    <name evidence="3" type="ORF">C1I91_03590</name>
</gene>
<dbReference type="KEGG" id="cmah:C1I91_03590"/>
<dbReference type="SUPFAM" id="SSF50151">
    <property type="entry name" value="SacY-like RNA-binding domain"/>
    <property type="match status" value="1"/>
</dbReference>
<dbReference type="Pfam" id="PF03123">
    <property type="entry name" value="CAT_RBD"/>
    <property type="match status" value="1"/>
</dbReference>
<dbReference type="GO" id="GO:0006355">
    <property type="term" value="P:regulation of DNA-templated transcription"/>
    <property type="evidence" value="ECO:0007669"/>
    <property type="project" value="InterPro"/>
</dbReference>
<feature type="domain" description="PRD" evidence="2">
    <location>
        <begin position="66"/>
        <end position="171"/>
    </location>
</feature>
<evidence type="ECO:0000313" key="3">
    <source>
        <dbReference type="EMBL" id="QAA30812.1"/>
    </source>
</evidence>
<dbReference type="SMART" id="SM01061">
    <property type="entry name" value="CAT_RBD"/>
    <property type="match status" value="1"/>
</dbReference>
<feature type="domain" description="PRD" evidence="2">
    <location>
        <begin position="172"/>
        <end position="281"/>
    </location>
</feature>
<dbReference type="RefSeq" id="WP_128211264.1">
    <property type="nucleotide sequence ID" value="NZ_CP025746.1"/>
</dbReference>
<dbReference type="PROSITE" id="PS51372">
    <property type="entry name" value="PRD_2"/>
    <property type="match status" value="2"/>
</dbReference>
<dbReference type="PANTHER" id="PTHR30185:SF15">
    <property type="entry name" value="CRYPTIC BETA-GLUCOSIDE BGL OPERON ANTITERMINATOR"/>
    <property type="match status" value="1"/>
</dbReference>